<reference evidence="4 5" key="1">
    <citation type="submission" date="2018-10" db="EMBL/GenBank/DDBJ databases">
        <title>Genomic Encyclopedia of Type Strains, Phase IV (KMG-IV): sequencing the most valuable type-strain genomes for metagenomic binning, comparative biology and taxonomic classification.</title>
        <authorList>
            <person name="Goeker M."/>
        </authorList>
    </citation>
    <scope>NUCLEOTIDE SEQUENCE [LARGE SCALE GENOMIC DNA]</scope>
    <source>
        <strain evidence="4 5">DSM 22008</strain>
    </source>
</reference>
<dbReference type="InterPro" id="IPR032623">
    <property type="entry name" value="FecR_N"/>
</dbReference>
<dbReference type="Pfam" id="PF04773">
    <property type="entry name" value="FecR"/>
    <property type="match status" value="1"/>
</dbReference>
<dbReference type="InterPro" id="IPR006860">
    <property type="entry name" value="FecR"/>
</dbReference>
<dbReference type="Pfam" id="PF16220">
    <property type="entry name" value="DUF4880"/>
    <property type="match status" value="1"/>
</dbReference>
<dbReference type="OrthoDB" id="636724at2"/>
<name>A0A420WF90_9PROT</name>
<keyword evidence="5" id="KW-1185">Reference proteome</keyword>
<dbReference type="AlphaFoldDB" id="A0A420WF90"/>
<dbReference type="InParanoid" id="A0A420WF90"/>
<dbReference type="RefSeq" id="WP_121102536.1">
    <property type="nucleotide sequence ID" value="NZ_RBII01000002.1"/>
</dbReference>
<dbReference type="Gene3D" id="3.55.50.30">
    <property type="match status" value="1"/>
</dbReference>
<dbReference type="GO" id="GO:0016989">
    <property type="term" value="F:sigma factor antagonist activity"/>
    <property type="evidence" value="ECO:0007669"/>
    <property type="project" value="TreeGrafter"/>
</dbReference>
<dbReference type="Proteomes" id="UP000282211">
    <property type="component" value="Unassembled WGS sequence"/>
</dbReference>
<dbReference type="PANTHER" id="PTHR30273">
    <property type="entry name" value="PERIPLASMIC SIGNAL SENSOR AND SIGMA FACTOR ACTIVATOR FECR-RELATED"/>
    <property type="match status" value="1"/>
</dbReference>
<evidence type="ECO:0000259" key="3">
    <source>
        <dbReference type="Pfam" id="PF16220"/>
    </source>
</evidence>
<protein>
    <submittedName>
        <fullName evidence="4">FecR family protein</fullName>
    </submittedName>
</protein>
<evidence type="ECO:0000313" key="5">
    <source>
        <dbReference type="Proteomes" id="UP000282211"/>
    </source>
</evidence>
<organism evidence="4 5">
    <name type="scientific">Litorimonas taeanensis</name>
    <dbReference type="NCBI Taxonomy" id="568099"/>
    <lineage>
        <taxon>Bacteria</taxon>
        <taxon>Pseudomonadati</taxon>
        <taxon>Pseudomonadota</taxon>
        <taxon>Alphaproteobacteria</taxon>
        <taxon>Maricaulales</taxon>
        <taxon>Robiginitomaculaceae</taxon>
    </lineage>
</organism>
<keyword evidence="1" id="KW-1133">Transmembrane helix</keyword>
<feature type="transmembrane region" description="Helical" evidence="1">
    <location>
        <begin position="98"/>
        <end position="116"/>
    </location>
</feature>
<dbReference type="PANTHER" id="PTHR30273:SF2">
    <property type="entry name" value="PROTEIN FECR"/>
    <property type="match status" value="1"/>
</dbReference>
<dbReference type="EMBL" id="RBII01000002">
    <property type="protein sequence ID" value="RKQ69642.1"/>
    <property type="molecule type" value="Genomic_DNA"/>
</dbReference>
<evidence type="ECO:0000313" key="4">
    <source>
        <dbReference type="EMBL" id="RKQ69642.1"/>
    </source>
</evidence>
<gene>
    <name evidence="4" type="ORF">DES40_2446</name>
</gene>
<keyword evidence="1" id="KW-0472">Membrane</keyword>
<dbReference type="InterPro" id="IPR012373">
    <property type="entry name" value="Ferrdict_sens_TM"/>
</dbReference>
<accession>A0A420WF90</accession>
<keyword evidence="1" id="KW-0812">Transmembrane</keyword>
<dbReference type="PIRSF" id="PIRSF018266">
    <property type="entry name" value="FecR"/>
    <property type="match status" value="1"/>
</dbReference>
<feature type="domain" description="FecR N-terminal" evidence="3">
    <location>
        <begin position="21"/>
        <end position="60"/>
    </location>
</feature>
<comment type="caution">
    <text evidence="4">The sequence shown here is derived from an EMBL/GenBank/DDBJ whole genome shotgun (WGS) entry which is preliminary data.</text>
</comment>
<proteinExistence type="predicted"/>
<evidence type="ECO:0000256" key="1">
    <source>
        <dbReference type="SAM" id="Phobius"/>
    </source>
</evidence>
<feature type="domain" description="FecR protein" evidence="2">
    <location>
        <begin position="149"/>
        <end position="240"/>
    </location>
</feature>
<evidence type="ECO:0000259" key="2">
    <source>
        <dbReference type="Pfam" id="PF04773"/>
    </source>
</evidence>
<dbReference type="Gene3D" id="2.60.120.1440">
    <property type="match status" value="1"/>
</dbReference>
<sequence>MTSQTYNHSDLSYPENDAFAEAAYWFTILQNENCAEAERRAFSLWLSKSPLHEEAYDQMVMLYEGAGALQDDEDILALRREYLGLGKTRARVHILKRASFVVAAMAAMFIAMIAIWPDLSSHLQQDNTEQYADKLEPQDQQADTNSLLLTTAVGEQLTRTLNDGSLIELNTDSEVRVHLSADQRSIYLLKGQAVFSVAHDESRPFVVFAGSRRVTALGTLFEVRLDLADAQVTLLEGKVKVDEVNLSDKAQKKPTAKPVELLPGDRYLSATNEMTRVDPTRIQSDLSWRNGRHIFVDEKISVIVAELNRYTERKIIINDPKIGDLKASANFKMGSTQSLSMALEATFNLSLRNDTTANTIIIDWK</sequence>
<dbReference type="FunCoup" id="A0A420WF90">
    <property type="interactions" value="76"/>
</dbReference>